<name>A0A1V1P7P0_9BACT</name>
<proteinExistence type="predicted"/>
<sequence length="427" mass="47742">MIENLMQSIRKWTGLSSEDIIDNEQPDTVFYTLADTIAFKKFVQTAMPKVFNLVPQTLNAFGQSLCKESPISQISTLENMISKLDFTIWAETIKTWVLILQNIQTENKQFLTDSLKPKFDALVENIDFADLKEALSQVSSDIDALSENINLLMWQYPAKLVLLFSIIPLAGNTACMIARNTFKHFNDVPPDILADILISLIKEIDMDLVSQLMDESAELARKLHTGAALIGEPGADALTQQVKSIVAKLSENINSTNVFKARQAIDHIKNGIWEAWFARLSGNYDILSQSISLWFDKTNQTIRQTSQLTAMLDDLPDNHFKQTIGSQCQELEMTEIAEILNQLVQLALRLEQLSPEALNAVLFQWIDALDTDAIGEISDKLASPLMQALAPIIQGIAPSLIHAFCDAMAGDEQFAIALRQLKKEFPL</sequence>
<reference evidence="2" key="1">
    <citation type="submission" date="2012-11" db="EMBL/GenBank/DDBJ databases">
        <authorList>
            <person name="Lucero-Rivera Y.E."/>
            <person name="Tovar-Ramirez D."/>
        </authorList>
    </citation>
    <scope>NUCLEOTIDE SEQUENCE [LARGE SCALE GENOMIC DNA]</scope>
    <source>
        <strain evidence="2">Araruama</strain>
    </source>
</reference>
<dbReference type="EMBL" id="ATBP01000357">
    <property type="protein sequence ID" value="ETR70861.1"/>
    <property type="molecule type" value="Genomic_DNA"/>
</dbReference>
<evidence type="ECO:0000313" key="2">
    <source>
        <dbReference type="Proteomes" id="UP000189670"/>
    </source>
</evidence>
<organism evidence="1 2">
    <name type="scientific">Candidatus Magnetoglobus multicellularis str. Araruama</name>
    <dbReference type="NCBI Taxonomy" id="890399"/>
    <lineage>
        <taxon>Bacteria</taxon>
        <taxon>Pseudomonadati</taxon>
        <taxon>Thermodesulfobacteriota</taxon>
        <taxon>Desulfobacteria</taxon>
        <taxon>Desulfobacterales</taxon>
        <taxon>Desulfobacteraceae</taxon>
        <taxon>Candidatus Magnetoglobus</taxon>
    </lineage>
</organism>
<dbReference type="Proteomes" id="UP000189670">
    <property type="component" value="Unassembled WGS sequence"/>
</dbReference>
<gene>
    <name evidence="1" type="ORF">OMM_02924</name>
</gene>
<accession>A0A1V1P7P0</accession>
<evidence type="ECO:0000313" key="1">
    <source>
        <dbReference type="EMBL" id="ETR70861.1"/>
    </source>
</evidence>
<comment type="caution">
    <text evidence="1">The sequence shown here is derived from an EMBL/GenBank/DDBJ whole genome shotgun (WGS) entry which is preliminary data.</text>
</comment>
<dbReference type="AlphaFoldDB" id="A0A1V1P7P0"/>
<protein>
    <submittedName>
        <fullName evidence="1">Uncharacterized protein</fullName>
    </submittedName>
</protein>